<sequence length="265" mass="28825">MSTCTAEKIRVIVLAGRRPEGDPVADMFNVKYKAAAHIGGRAMLNRVVDALDASGRVSDIFILTQSPEDMAALEDFEPFKARRDVTFVASGDSICGSIVDFLDSHPSNQPTLVTTCDHVLLTGSDVAAFLDGQPLDTDIAVGLVPAETVLAKIPAARRTWLKFARGAAYTSCNLFLLKGQRARSVLAFWAGIEHNRKRVWRLAWHFGPLVFIAFALRLLSLESAFSRASHSIGATVHPVILKEAHLSIDVDKPSDVMIASEILDT</sequence>
<evidence type="ECO:0000256" key="2">
    <source>
        <dbReference type="SAM" id="Phobius"/>
    </source>
</evidence>
<gene>
    <name evidence="4" type="ORF">ACFO5Q_13455</name>
</gene>
<keyword evidence="2" id="KW-1133">Transmembrane helix</keyword>
<dbReference type="RefSeq" id="WP_068143464.1">
    <property type="nucleotide sequence ID" value="NZ_JBHSCR010000014.1"/>
</dbReference>
<keyword evidence="5" id="KW-1185">Reference proteome</keyword>
<dbReference type="InterPro" id="IPR029044">
    <property type="entry name" value="Nucleotide-diphossugar_trans"/>
</dbReference>
<dbReference type="SUPFAM" id="SSF53448">
    <property type="entry name" value="Nucleotide-diphospho-sugar transferases"/>
    <property type="match status" value="1"/>
</dbReference>
<name>A0ABV8UD96_9PROT</name>
<feature type="domain" description="MobA-like NTP transferase" evidence="3">
    <location>
        <begin position="32"/>
        <end position="141"/>
    </location>
</feature>
<dbReference type="Gene3D" id="3.90.550.10">
    <property type="entry name" value="Spore Coat Polysaccharide Biosynthesis Protein SpsA, Chain A"/>
    <property type="match status" value="1"/>
</dbReference>
<accession>A0ABV8UD96</accession>
<evidence type="ECO:0000256" key="1">
    <source>
        <dbReference type="ARBA" id="ARBA00022842"/>
    </source>
</evidence>
<keyword evidence="1" id="KW-0460">Magnesium</keyword>
<proteinExistence type="predicted"/>
<keyword evidence="2" id="KW-0812">Transmembrane</keyword>
<feature type="transmembrane region" description="Helical" evidence="2">
    <location>
        <begin position="202"/>
        <end position="219"/>
    </location>
</feature>
<dbReference type="InterPro" id="IPR025877">
    <property type="entry name" value="MobA-like_NTP_Trfase"/>
</dbReference>
<comment type="caution">
    <text evidence="4">The sequence shown here is derived from an EMBL/GenBank/DDBJ whole genome shotgun (WGS) entry which is preliminary data.</text>
</comment>
<dbReference type="Proteomes" id="UP001595776">
    <property type="component" value="Unassembled WGS sequence"/>
</dbReference>
<dbReference type="Pfam" id="PF12804">
    <property type="entry name" value="NTP_transf_3"/>
    <property type="match status" value="1"/>
</dbReference>
<evidence type="ECO:0000313" key="5">
    <source>
        <dbReference type="Proteomes" id="UP001595776"/>
    </source>
</evidence>
<protein>
    <submittedName>
        <fullName evidence="4">Nucleotidyltransferase family protein</fullName>
    </submittedName>
</protein>
<evidence type="ECO:0000259" key="3">
    <source>
        <dbReference type="Pfam" id="PF12804"/>
    </source>
</evidence>
<dbReference type="EMBL" id="JBHSCR010000014">
    <property type="protein sequence ID" value="MFC4348854.1"/>
    <property type="molecule type" value="Genomic_DNA"/>
</dbReference>
<evidence type="ECO:0000313" key="4">
    <source>
        <dbReference type="EMBL" id="MFC4348854.1"/>
    </source>
</evidence>
<organism evidence="4 5">
    <name type="scientific">Kordiimonas lipolytica</name>
    <dbReference type="NCBI Taxonomy" id="1662421"/>
    <lineage>
        <taxon>Bacteria</taxon>
        <taxon>Pseudomonadati</taxon>
        <taxon>Pseudomonadota</taxon>
        <taxon>Alphaproteobacteria</taxon>
        <taxon>Kordiimonadales</taxon>
        <taxon>Kordiimonadaceae</taxon>
        <taxon>Kordiimonas</taxon>
    </lineage>
</organism>
<reference evidence="5" key="1">
    <citation type="journal article" date="2019" name="Int. J. Syst. Evol. Microbiol.">
        <title>The Global Catalogue of Microorganisms (GCM) 10K type strain sequencing project: providing services to taxonomists for standard genome sequencing and annotation.</title>
        <authorList>
            <consortium name="The Broad Institute Genomics Platform"/>
            <consortium name="The Broad Institute Genome Sequencing Center for Infectious Disease"/>
            <person name="Wu L."/>
            <person name="Ma J."/>
        </authorList>
    </citation>
    <scope>NUCLEOTIDE SEQUENCE [LARGE SCALE GENOMIC DNA]</scope>
    <source>
        <strain evidence="5">CGMCC 1.15304</strain>
    </source>
</reference>
<keyword evidence="2" id="KW-0472">Membrane</keyword>